<dbReference type="InterPro" id="IPR015424">
    <property type="entry name" value="PyrdxlP-dep_Trfase"/>
</dbReference>
<comment type="caution">
    <text evidence="6">The sequence shown here is derived from an EMBL/GenBank/DDBJ whole genome shotgun (WGS) entry which is preliminary data.</text>
</comment>
<dbReference type="PANTHER" id="PTHR11986:SF79">
    <property type="entry name" value="ACETYLORNITHINE AMINOTRANSFERASE, MITOCHONDRIAL"/>
    <property type="match status" value="1"/>
</dbReference>
<gene>
    <name evidence="6" type="ORF">UX34_C0017G0005</name>
</gene>
<dbReference type="GO" id="GO:0030170">
    <property type="term" value="F:pyridoxal phosphate binding"/>
    <property type="evidence" value="ECO:0007669"/>
    <property type="project" value="InterPro"/>
</dbReference>
<evidence type="ECO:0000313" key="7">
    <source>
        <dbReference type="Proteomes" id="UP000034643"/>
    </source>
</evidence>
<evidence type="ECO:0000256" key="4">
    <source>
        <dbReference type="ARBA" id="ARBA00022898"/>
    </source>
</evidence>
<protein>
    <submittedName>
        <fullName evidence="6">GabT1</fullName>
    </submittedName>
</protein>
<dbReference type="CDD" id="cd00610">
    <property type="entry name" value="OAT_like"/>
    <property type="match status" value="1"/>
</dbReference>
<dbReference type="PIRSF" id="PIRSF000521">
    <property type="entry name" value="Transaminase_4ab_Lys_Orn"/>
    <property type="match status" value="1"/>
</dbReference>
<proteinExistence type="inferred from homology"/>
<dbReference type="EMBL" id="LCLV01000017">
    <property type="protein sequence ID" value="KKU23042.1"/>
    <property type="molecule type" value="Genomic_DNA"/>
</dbReference>
<dbReference type="Proteomes" id="UP000034643">
    <property type="component" value="Unassembled WGS sequence"/>
</dbReference>
<dbReference type="GO" id="GO:0008483">
    <property type="term" value="F:transaminase activity"/>
    <property type="evidence" value="ECO:0007669"/>
    <property type="project" value="UniProtKB-KW"/>
</dbReference>
<evidence type="ECO:0000256" key="5">
    <source>
        <dbReference type="RuleBase" id="RU003560"/>
    </source>
</evidence>
<reference evidence="6 7" key="1">
    <citation type="journal article" date="2015" name="Nature">
        <title>rRNA introns, odd ribosomes, and small enigmatic genomes across a large radiation of phyla.</title>
        <authorList>
            <person name="Brown C.T."/>
            <person name="Hug L.A."/>
            <person name="Thomas B.C."/>
            <person name="Sharon I."/>
            <person name="Castelle C.J."/>
            <person name="Singh A."/>
            <person name="Wilkins M.J."/>
            <person name="Williams K.H."/>
            <person name="Banfield J.F."/>
        </authorList>
    </citation>
    <scope>NUCLEOTIDE SEQUENCE [LARGE SCALE GENOMIC DNA]</scope>
</reference>
<organism evidence="6 7">
    <name type="scientific">Candidatus Woesebacteria bacterium GW2011_GWF1_46_13</name>
    <dbReference type="NCBI Taxonomy" id="1618602"/>
    <lineage>
        <taxon>Bacteria</taxon>
        <taxon>Candidatus Woeseibacteriota</taxon>
    </lineage>
</organism>
<keyword evidence="3" id="KW-0808">Transferase</keyword>
<evidence type="ECO:0000256" key="2">
    <source>
        <dbReference type="ARBA" id="ARBA00022576"/>
    </source>
</evidence>
<dbReference type="AlphaFoldDB" id="A0A0G1NRU6"/>
<comment type="cofactor">
    <cofactor evidence="1">
        <name>pyridoxal 5'-phosphate</name>
        <dbReference type="ChEBI" id="CHEBI:597326"/>
    </cofactor>
</comment>
<dbReference type="SUPFAM" id="SSF53383">
    <property type="entry name" value="PLP-dependent transferases"/>
    <property type="match status" value="1"/>
</dbReference>
<dbReference type="Pfam" id="PF00202">
    <property type="entry name" value="Aminotran_3"/>
    <property type="match status" value="1"/>
</dbReference>
<dbReference type="GO" id="GO:0042802">
    <property type="term" value="F:identical protein binding"/>
    <property type="evidence" value="ECO:0007669"/>
    <property type="project" value="TreeGrafter"/>
</dbReference>
<dbReference type="InterPro" id="IPR015422">
    <property type="entry name" value="PyrdxlP-dep_Trfase_small"/>
</dbReference>
<accession>A0A0G1NRU6</accession>
<keyword evidence="2" id="KW-0032">Aminotransferase</keyword>
<evidence type="ECO:0000256" key="3">
    <source>
        <dbReference type="ARBA" id="ARBA00022679"/>
    </source>
</evidence>
<dbReference type="InterPro" id="IPR015421">
    <property type="entry name" value="PyrdxlP-dep_Trfase_major"/>
</dbReference>
<comment type="similarity">
    <text evidence="5">Belongs to the class-III pyridoxal-phosphate-dependent aminotransferase family.</text>
</comment>
<dbReference type="InterPro" id="IPR005814">
    <property type="entry name" value="Aminotrans_3"/>
</dbReference>
<name>A0A0G1NRU6_9BACT</name>
<dbReference type="Gene3D" id="3.90.1150.10">
    <property type="entry name" value="Aspartate Aminotransferase, domain 1"/>
    <property type="match status" value="1"/>
</dbReference>
<evidence type="ECO:0000313" key="6">
    <source>
        <dbReference type="EMBL" id="KKU23042.1"/>
    </source>
</evidence>
<dbReference type="PANTHER" id="PTHR11986">
    <property type="entry name" value="AMINOTRANSFERASE CLASS III"/>
    <property type="match status" value="1"/>
</dbReference>
<keyword evidence="4 5" id="KW-0663">Pyridoxal phosphate</keyword>
<sequence>MDKILTKNIAPSNEEIIIVKAKGSVLWDKKGKDYIDFSSQTLNLNLGQSHPLLISAAKRQLAKYSFLSSRFMSTPFLNLAKTLVRLAPKGLTKVNLKLTNGSDANESAFKRARKYHKKPTIVSFYFSHLGETSETISASGKHFKNRSYIGGSQCFAFFHPPHPDFIPSAKSIAEAERASLTELSELLEKRGDICGVIVEPIMVNAGVYVLSPSYLKSLRGLCTRCNVALIFDEVQTAFGWLGTFFAADKAGVTPDILTVGKALASGFPLAAVLMKEKYDVLEYGEDEFTYGGHPVSCAVALKNIEILEKMNLAETVLEKETFIKNLLYGLKNDYPFIKEVRGTGLIWVIDFDEKKSPRSASEIYDRAIKNGLILRKSKDGEGSALVIKPAVTVSFEELTEGFKRFRKAIE</sequence>
<evidence type="ECO:0000256" key="1">
    <source>
        <dbReference type="ARBA" id="ARBA00001933"/>
    </source>
</evidence>
<dbReference type="Gene3D" id="3.40.640.10">
    <property type="entry name" value="Type I PLP-dependent aspartate aminotransferase-like (Major domain)"/>
    <property type="match status" value="1"/>
</dbReference>
<dbReference type="InterPro" id="IPR050103">
    <property type="entry name" value="Class-III_PLP-dep_AT"/>
</dbReference>